<dbReference type="Pfam" id="PF07479">
    <property type="entry name" value="NAD_Gly3P_dh_C"/>
    <property type="match status" value="1"/>
</dbReference>
<feature type="binding site" evidence="15">
    <location>
        <begin position="271"/>
        <end position="272"/>
    </location>
    <ligand>
        <name>substrate</name>
    </ligand>
</feature>
<evidence type="ECO:0000256" key="16">
    <source>
        <dbReference type="PIRSR" id="PIRSR000114-3"/>
    </source>
</evidence>
<evidence type="ECO:0000256" key="3">
    <source>
        <dbReference type="ARBA" id="ARBA00022857"/>
    </source>
</evidence>
<dbReference type="AlphaFoldDB" id="A0A1I1WCJ5"/>
<evidence type="ECO:0000256" key="5">
    <source>
        <dbReference type="ARBA" id="ARBA00023027"/>
    </source>
</evidence>
<feature type="binding site" evidence="13">
    <location>
        <position position="121"/>
    </location>
    <ligand>
        <name>sn-glycerol 3-phosphate</name>
        <dbReference type="ChEBI" id="CHEBI:57597"/>
    </ligand>
</feature>
<feature type="binding site" evidence="13">
    <location>
        <position position="154"/>
    </location>
    <ligand>
        <name>sn-glycerol 3-phosphate</name>
        <dbReference type="ChEBI" id="CHEBI:57597"/>
    </ligand>
</feature>
<keyword evidence="6 13" id="KW-0443">Lipid metabolism</keyword>
<feature type="binding site" evidence="13">
    <location>
        <position position="58"/>
    </location>
    <ligand>
        <name>NADPH</name>
        <dbReference type="ChEBI" id="CHEBI:57783"/>
    </ligand>
</feature>
<sequence>MTNAPASPPPPTVAVLGAGSWGTALALHCARRGLPVRLWTRSVEHYEAMAAARVNARYLPEFPFPDNLAVEHDLGRALAAAGFVILAIPSHGLRATLHLVRAALAELAGAAPRPYYLVAAKGVEIDSLRTMADVVQETLPKEHAERMAVLGGPSFAAEVARGLPTAVVIASADAAAAAAIQQWMHGDGLRVYVTHDVVGVELGGAFKNVIALAAGVCDGAGLGQNARAALITRGLAEIGRLCIALGADPVTLSGLAGLGDLVLTCTGGLSRNRRVGLALGQGRALQEILDEMGMVAEGVNNTLSAHRLAQREQVEMPITQIMHAILYEGMSVRRAVAALMQRDLKPERD</sequence>
<dbReference type="FunFam" id="1.10.1040.10:FF:000001">
    <property type="entry name" value="Glycerol-3-phosphate dehydrogenase [NAD(P)+]"/>
    <property type="match status" value="1"/>
</dbReference>
<feature type="binding site" evidence="13">
    <location>
        <position position="121"/>
    </location>
    <ligand>
        <name>NADPH</name>
        <dbReference type="ChEBI" id="CHEBI:57783"/>
    </ligand>
</feature>
<feature type="binding site" evidence="15">
    <location>
        <position position="121"/>
    </location>
    <ligand>
        <name>substrate</name>
    </ligand>
</feature>
<feature type="binding site" evidence="13">
    <location>
        <position position="156"/>
    </location>
    <ligand>
        <name>NADPH</name>
        <dbReference type="ChEBI" id="CHEBI:57783"/>
    </ligand>
</feature>
<dbReference type="PROSITE" id="PS00957">
    <property type="entry name" value="NAD_G3PDH"/>
    <property type="match status" value="1"/>
</dbReference>
<feature type="domain" description="Glycerol-3-phosphate dehydrogenase NAD-dependent C-terminal" evidence="19">
    <location>
        <begin position="196"/>
        <end position="336"/>
    </location>
</feature>
<keyword evidence="2 13" id="KW-0444">Lipid biosynthesis</keyword>
<feature type="domain" description="Glycerol-3-phosphate dehydrogenase NAD-dependent N-terminal" evidence="18">
    <location>
        <begin position="13"/>
        <end position="176"/>
    </location>
</feature>
<dbReference type="GO" id="GO:0141153">
    <property type="term" value="F:glycerol-3-phosphate dehydrogenase (NADP+) activity"/>
    <property type="evidence" value="ECO:0007669"/>
    <property type="project" value="RHEA"/>
</dbReference>
<feature type="binding site" evidence="13">
    <location>
        <position position="271"/>
    </location>
    <ligand>
        <name>NADPH</name>
        <dbReference type="ChEBI" id="CHEBI:57783"/>
    </ligand>
</feature>
<evidence type="ECO:0000256" key="1">
    <source>
        <dbReference type="ARBA" id="ARBA00011009"/>
    </source>
</evidence>
<dbReference type="InterPro" id="IPR008927">
    <property type="entry name" value="6-PGluconate_DH-like_C_sf"/>
</dbReference>
<keyword evidence="3 13" id="KW-0521">NADP</keyword>
<dbReference type="PRINTS" id="PR00077">
    <property type="entry name" value="GPDHDRGNASE"/>
</dbReference>
<evidence type="ECO:0000256" key="10">
    <source>
        <dbReference type="ARBA" id="ARBA00066687"/>
    </source>
</evidence>
<dbReference type="GO" id="GO:0046168">
    <property type="term" value="P:glycerol-3-phosphate catabolic process"/>
    <property type="evidence" value="ECO:0007669"/>
    <property type="project" value="InterPro"/>
</dbReference>
<feature type="binding site" evidence="13">
    <location>
        <position position="295"/>
    </location>
    <ligand>
        <name>NADPH</name>
        <dbReference type="ChEBI" id="CHEBI:57783"/>
    </ligand>
</feature>
<dbReference type="OrthoDB" id="9812273at2"/>
<comment type="catalytic activity">
    <reaction evidence="9">
        <text>sn-glycerol 3-phosphate + NADP(+) = dihydroxyacetone phosphate + NADPH + H(+)</text>
        <dbReference type="Rhea" id="RHEA:11096"/>
        <dbReference type="ChEBI" id="CHEBI:15378"/>
        <dbReference type="ChEBI" id="CHEBI:57597"/>
        <dbReference type="ChEBI" id="CHEBI:57642"/>
        <dbReference type="ChEBI" id="CHEBI:57783"/>
        <dbReference type="ChEBI" id="CHEBI:58349"/>
        <dbReference type="EC" id="1.1.1.94"/>
    </reaction>
    <physiologicalReaction direction="right-to-left" evidence="9">
        <dbReference type="Rhea" id="RHEA:11098"/>
    </physiologicalReaction>
</comment>
<dbReference type="SUPFAM" id="SSF48179">
    <property type="entry name" value="6-phosphogluconate dehydrogenase C-terminal domain-like"/>
    <property type="match status" value="1"/>
</dbReference>
<dbReference type="EC" id="1.1.1.94" evidence="10 13"/>
<comment type="function">
    <text evidence="13">Catalyzes the reduction of the glycolytic intermediate dihydroxyacetone phosphate (DHAP) to sn-glycerol 3-phosphate (G3P), the key precursor for phospholipid synthesis.</text>
</comment>
<dbReference type="GO" id="GO:0005829">
    <property type="term" value="C:cytosol"/>
    <property type="evidence" value="ECO:0007669"/>
    <property type="project" value="TreeGrafter"/>
</dbReference>
<dbReference type="GO" id="GO:0006650">
    <property type="term" value="P:glycerophospholipid metabolic process"/>
    <property type="evidence" value="ECO:0007669"/>
    <property type="project" value="UniProtKB-UniRule"/>
</dbReference>
<keyword evidence="13" id="KW-0963">Cytoplasm</keyword>
<dbReference type="RefSeq" id="WP_096326027.1">
    <property type="nucleotide sequence ID" value="NZ_FOMX01000006.1"/>
</dbReference>
<dbReference type="GO" id="GO:0141152">
    <property type="term" value="F:glycerol-3-phosphate dehydrogenase (NAD+) activity"/>
    <property type="evidence" value="ECO:0007669"/>
    <property type="project" value="RHEA"/>
</dbReference>
<dbReference type="GO" id="GO:0051287">
    <property type="term" value="F:NAD binding"/>
    <property type="evidence" value="ECO:0007669"/>
    <property type="project" value="InterPro"/>
</dbReference>
<dbReference type="PANTHER" id="PTHR11728">
    <property type="entry name" value="GLYCEROL-3-PHOSPHATE DEHYDROGENASE"/>
    <property type="match status" value="1"/>
</dbReference>
<keyword evidence="5 13" id="KW-0520">NAD</keyword>
<dbReference type="STRING" id="54.SAMN02745121_02255"/>
<keyword evidence="8 13" id="KW-1208">Phospholipid metabolism</keyword>
<feature type="binding site" evidence="13">
    <location>
        <position position="297"/>
    </location>
    <ligand>
        <name>NADPH</name>
        <dbReference type="ChEBI" id="CHEBI:57783"/>
    </ligand>
</feature>
<dbReference type="InterPro" id="IPR036291">
    <property type="entry name" value="NAD(P)-bd_dom_sf"/>
</dbReference>
<dbReference type="InterPro" id="IPR013328">
    <property type="entry name" value="6PGD_dom2"/>
</dbReference>
<dbReference type="GO" id="GO:0008654">
    <property type="term" value="P:phospholipid biosynthetic process"/>
    <property type="evidence" value="ECO:0007669"/>
    <property type="project" value="UniProtKB-KW"/>
</dbReference>
<feature type="binding site" evidence="13">
    <location>
        <position position="270"/>
    </location>
    <ligand>
        <name>sn-glycerol 3-phosphate</name>
        <dbReference type="ChEBI" id="CHEBI:57597"/>
    </ligand>
</feature>
<comment type="caution">
    <text evidence="13">Lacks conserved residue(s) required for the propagation of feature annotation.</text>
</comment>
<dbReference type="PIRSF" id="PIRSF000114">
    <property type="entry name" value="Glycerol-3-P_dh"/>
    <property type="match status" value="1"/>
</dbReference>
<proteinExistence type="inferred from homology"/>
<feature type="binding site" evidence="13">
    <location>
        <position position="21"/>
    </location>
    <ligand>
        <name>NADPH</name>
        <dbReference type="ChEBI" id="CHEBI:57783"/>
    </ligand>
</feature>
<evidence type="ECO:0000259" key="19">
    <source>
        <dbReference type="Pfam" id="PF07479"/>
    </source>
</evidence>
<dbReference type="Proteomes" id="UP000199400">
    <property type="component" value="Unassembled WGS sequence"/>
</dbReference>
<comment type="pathway">
    <text evidence="13">Membrane lipid metabolism; glycerophospholipid metabolism.</text>
</comment>
<dbReference type="HAMAP" id="MF_00394">
    <property type="entry name" value="NAD_Glyc3P_dehydrog"/>
    <property type="match status" value="1"/>
</dbReference>
<evidence type="ECO:0000313" key="21">
    <source>
        <dbReference type="Proteomes" id="UP000199400"/>
    </source>
</evidence>
<evidence type="ECO:0000313" key="20">
    <source>
        <dbReference type="EMBL" id="SFD92896.1"/>
    </source>
</evidence>
<evidence type="ECO:0000259" key="18">
    <source>
        <dbReference type="Pfam" id="PF01210"/>
    </source>
</evidence>
<feature type="binding site" evidence="13">
    <location>
        <position position="20"/>
    </location>
    <ligand>
        <name>NADPH</name>
        <dbReference type="ChEBI" id="CHEBI:57783"/>
    </ligand>
</feature>
<evidence type="ECO:0000256" key="14">
    <source>
        <dbReference type="PIRSR" id="PIRSR000114-1"/>
    </source>
</evidence>
<comment type="subcellular location">
    <subcellularLocation>
        <location evidence="13">Cytoplasm</location>
    </subcellularLocation>
</comment>
<evidence type="ECO:0000256" key="13">
    <source>
        <dbReference type="HAMAP-Rule" id="MF_00394"/>
    </source>
</evidence>
<evidence type="ECO:0000256" key="12">
    <source>
        <dbReference type="ARBA" id="ARBA00080511"/>
    </source>
</evidence>
<dbReference type="Gene3D" id="1.10.1040.10">
    <property type="entry name" value="N-(1-d-carboxylethyl)-l-norvaline Dehydrogenase, domain 2"/>
    <property type="match status" value="1"/>
</dbReference>
<dbReference type="UniPathway" id="UPA00940"/>
<comment type="catalytic activity">
    <reaction evidence="13">
        <text>sn-glycerol 3-phosphate + NAD(+) = dihydroxyacetone phosphate + NADH + H(+)</text>
        <dbReference type="Rhea" id="RHEA:11092"/>
        <dbReference type="ChEBI" id="CHEBI:15378"/>
        <dbReference type="ChEBI" id="CHEBI:57540"/>
        <dbReference type="ChEBI" id="CHEBI:57597"/>
        <dbReference type="ChEBI" id="CHEBI:57642"/>
        <dbReference type="ChEBI" id="CHEBI:57945"/>
        <dbReference type="EC" id="1.1.1.94"/>
    </reaction>
</comment>
<evidence type="ECO:0000256" key="15">
    <source>
        <dbReference type="PIRSR" id="PIRSR000114-2"/>
    </source>
</evidence>
<protein>
    <recommendedName>
        <fullName evidence="11 13">Glycerol-3-phosphate dehydrogenase [NAD(P)+]</fullName>
        <ecNumber evidence="10 13">1.1.1.94</ecNumber>
    </recommendedName>
    <alternativeName>
        <fullName evidence="13">NAD(P)(+)-dependent glycerol-3-phosphate dehydrogenase</fullName>
    </alternativeName>
    <alternativeName>
        <fullName evidence="12 13">NAD(P)H-dependent dihydroxyacetone-phosphate reductase</fullName>
    </alternativeName>
</protein>
<feature type="binding site" evidence="13">
    <location>
        <position position="272"/>
    </location>
    <ligand>
        <name>sn-glycerol 3-phosphate</name>
        <dbReference type="ChEBI" id="CHEBI:57597"/>
    </ligand>
</feature>
<reference evidence="21" key="1">
    <citation type="submission" date="2016-10" db="EMBL/GenBank/DDBJ databases">
        <authorList>
            <person name="Varghese N."/>
            <person name="Submissions S."/>
        </authorList>
    </citation>
    <scope>NUCLEOTIDE SEQUENCE [LARGE SCALE GENOMIC DNA]</scope>
    <source>
        <strain evidence="21">ATCC 25963</strain>
    </source>
</reference>
<dbReference type="InterPro" id="IPR006109">
    <property type="entry name" value="G3P_DH_NAD-dep_C"/>
</dbReference>
<dbReference type="InterPro" id="IPR006168">
    <property type="entry name" value="G3P_DH_NAD-dep"/>
</dbReference>
<keyword evidence="4 13" id="KW-0560">Oxidoreductase</keyword>
<keyword evidence="21" id="KW-1185">Reference proteome</keyword>
<dbReference type="FunFam" id="3.40.50.720:FF:000019">
    <property type="entry name" value="Glycerol-3-phosphate dehydrogenase [NAD(P)+]"/>
    <property type="match status" value="1"/>
</dbReference>
<dbReference type="NCBIfam" id="NF000940">
    <property type="entry name" value="PRK00094.1-2"/>
    <property type="match status" value="1"/>
</dbReference>
<dbReference type="GO" id="GO:0005975">
    <property type="term" value="P:carbohydrate metabolic process"/>
    <property type="evidence" value="ECO:0007669"/>
    <property type="project" value="InterPro"/>
</dbReference>
<feature type="binding site" evidence="13">
    <location>
        <position position="41"/>
    </location>
    <ligand>
        <name>NADPH</name>
        <dbReference type="ChEBI" id="CHEBI:57783"/>
    </ligand>
</feature>
<feature type="binding site" evidence="13">
    <location>
        <position position="260"/>
    </location>
    <ligand>
        <name>sn-glycerol 3-phosphate</name>
        <dbReference type="ChEBI" id="CHEBI:57597"/>
    </ligand>
</feature>
<feature type="binding site" evidence="13">
    <location>
        <position position="271"/>
    </location>
    <ligand>
        <name>sn-glycerol 3-phosphate</name>
        <dbReference type="ChEBI" id="CHEBI:57597"/>
    </ligand>
</feature>
<evidence type="ECO:0000256" key="9">
    <source>
        <dbReference type="ARBA" id="ARBA00052716"/>
    </source>
</evidence>
<feature type="binding site" evidence="16">
    <location>
        <position position="271"/>
    </location>
    <ligand>
        <name>NAD(+)</name>
        <dbReference type="ChEBI" id="CHEBI:57540"/>
    </ligand>
</feature>
<comment type="similarity">
    <text evidence="1 13 17">Belongs to the NAD-dependent glycerol-3-phosphate dehydrogenase family.</text>
</comment>
<evidence type="ECO:0000256" key="6">
    <source>
        <dbReference type="ARBA" id="ARBA00023098"/>
    </source>
</evidence>
<dbReference type="GO" id="GO:0046167">
    <property type="term" value="P:glycerol-3-phosphate biosynthetic process"/>
    <property type="evidence" value="ECO:0007669"/>
    <property type="project" value="UniProtKB-UniRule"/>
</dbReference>
<evidence type="ECO:0000256" key="4">
    <source>
        <dbReference type="ARBA" id="ARBA00023002"/>
    </source>
</evidence>
<evidence type="ECO:0000256" key="17">
    <source>
        <dbReference type="RuleBase" id="RU000437"/>
    </source>
</evidence>
<evidence type="ECO:0000256" key="8">
    <source>
        <dbReference type="ARBA" id="ARBA00023264"/>
    </source>
</evidence>
<feature type="binding site" evidence="13">
    <location>
        <position position="152"/>
    </location>
    <ligand>
        <name>sn-glycerol 3-phosphate</name>
        <dbReference type="ChEBI" id="CHEBI:57597"/>
    </ligand>
</feature>
<dbReference type="NCBIfam" id="NF000942">
    <property type="entry name" value="PRK00094.1-4"/>
    <property type="match status" value="1"/>
</dbReference>
<feature type="binding site" evidence="16">
    <location>
        <position position="156"/>
    </location>
    <ligand>
        <name>NAD(+)</name>
        <dbReference type="ChEBI" id="CHEBI:57540"/>
    </ligand>
</feature>
<name>A0A1I1WCJ5_9BACT</name>
<organism evidence="20 21">
    <name type="scientific">Nannocystis exedens</name>
    <dbReference type="NCBI Taxonomy" id="54"/>
    <lineage>
        <taxon>Bacteria</taxon>
        <taxon>Pseudomonadati</taxon>
        <taxon>Myxococcota</taxon>
        <taxon>Polyangia</taxon>
        <taxon>Nannocystales</taxon>
        <taxon>Nannocystaceae</taxon>
        <taxon>Nannocystis</taxon>
    </lineage>
</organism>
<dbReference type="Pfam" id="PF01210">
    <property type="entry name" value="NAD_Gly3P_dh_N"/>
    <property type="match status" value="1"/>
</dbReference>
<feature type="binding site" evidence="16">
    <location>
        <begin position="17"/>
        <end position="22"/>
    </location>
    <ligand>
        <name>NAD(+)</name>
        <dbReference type="ChEBI" id="CHEBI:57540"/>
    </ligand>
</feature>
<evidence type="ECO:0000256" key="11">
    <source>
        <dbReference type="ARBA" id="ARBA00069372"/>
    </source>
</evidence>
<dbReference type="InterPro" id="IPR011128">
    <property type="entry name" value="G3P_DH_NAD-dep_N"/>
</dbReference>
<keyword evidence="7 13" id="KW-0594">Phospholipid biosynthesis</keyword>
<dbReference type="EMBL" id="FOMX01000006">
    <property type="protein sequence ID" value="SFD92896.1"/>
    <property type="molecule type" value="Genomic_DNA"/>
</dbReference>
<keyword evidence="13" id="KW-0547">Nucleotide-binding</keyword>
<dbReference type="PANTHER" id="PTHR11728:SF1">
    <property type="entry name" value="GLYCEROL-3-PHOSPHATE DEHYDROGENASE [NAD(+)] 2, CHLOROPLASTIC"/>
    <property type="match status" value="1"/>
</dbReference>
<feature type="active site" description="Proton acceptor" evidence="13 14">
    <location>
        <position position="207"/>
    </location>
</feature>
<dbReference type="Gene3D" id="3.40.50.720">
    <property type="entry name" value="NAD(P)-binding Rossmann-like Domain"/>
    <property type="match status" value="1"/>
</dbReference>
<accession>A0A1I1WCJ5</accession>
<feature type="binding site" evidence="13">
    <location>
        <position position="207"/>
    </location>
    <ligand>
        <name>sn-glycerol 3-phosphate</name>
        <dbReference type="ChEBI" id="CHEBI:57597"/>
    </ligand>
</feature>
<gene>
    <name evidence="13" type="primary">gpsA</name>
    <name evidence="20" type="ORF">SAMN02745121_02255</name>
</gene>
<evidence type="ECO:0000256" key="7">
    <source>
        <dbReference type="ARBA" id="ARBA00023209"/>
    </source>
</evidence>
<evidence type="ECO:0000256" key="2">
    <source>
        <dbReference type="ARBA" id="ARBA00022516"/>
    </source>
</evidence>
<dbReference type="SUPFAM" id="SSF51735">
    <property type="entry name" value="NAD(P)-binding Rossmann-fold domains"/>
    <property type="match status" value="1"/>
</dbReference>